<sequence length="98" mass="10925">MINEDTDVPLHNNPQNAKDTVDVLPSFPLPDSPQRAKDTLDVIPAFPLPDSPQRTNSSQSKKLTPLEKANKIRQKVFLEPGHSALDWARLKNSDVDLT</sequence>
<feature type="non-terminal residue" evidence="1">
    <location>
        <position position="98"/>
    </location>
</feature>
<proteinExistence type="predicted"/>
<dbReference type="Proteomes" id="UP000789920">
    <property type="component" value="Unassembled WGS sequence"/>
</dbReference>
<protein>
    <submittedName>
        <fullName evidence="1">34154_t:CDS:1</fullName>
    </submittedName>
</protein>
<evidence type="ECO:0000313" key="2">
    <source>
        <dbReference type="Proteomes" id="UP000789920"/>
    </source>
</evidence>
<reference evidence="1" key="1">
    <citation type="submission" date="2021-06" db="EMBL/GenBank/DDBJ databases">
        <authorList>
            <person name="Kallberg Y."/>
            <person name="Tangrot J."/>
            <person name="Rosling A."/>
        </authorList>
    </citation>
    <scope>NUCLEOTIDE SEQUENCE</scope>
    <source>
        <strain evidence="1">MA461A</strain>
    </source>
</reference>
<organism evidence="1 2">
    <name type="scientific">Racocetra persica</name>
    <dbReference type="NCBI Taxonomy" id="160502"/>
    <lineage>
        <taxon>Eukaryota</taxon>
        <taxon>Fungi</taxon>
        <taxon>Fungi incertae sedis</taxon>
        <taxon>Mucoromycota</taxon>
        <taxon>Glomeromycotina</taxon>
        <taxon>Glomeromycetes</taxon>
        <taxon>Diversisporales</taxon>
        <taxon>Gigasporaceae</taxon>
        <taxon>Racocetra</taxon>
    </lineage>
</organism>
<dbReference type="EMBL" id="CAJVQC010072174">
    <property type="protein sequence ID" value="CAG8811258.1"/>
    <property type="molecule type" value="Genomic_DNA"/>
</dbReference>
<accession>A0ACA9RU62</accession>
<comment type="caution">
    <text evidence="1">The sequence shown here is derived from an EMBL/GenBank/DDBJ whole genome shotgun (WGS) entry which is preliminary data.</text>
</comment>
<gene>
    <name evidence="1" type="ORF">RPERSI_LOCUS23266</name>
</gene>
<name>A0ACA9RU62_9GLOM</name>
<evidence type="ECO:0000313" key="1">
    <source>
        <dbReference type="EMBL" id="CAG8811258.1"/>
    </source>
</evidence>
<keyword evidence="2" id="KW-1185">Reference proteome</keyword>